<feature type="transmembrane region" description="Helical" evidence="1">
    <location>
        <begin position="149"/>
        <end position="168"/>
    </location>
</feature>
<sequence length="715" mass="79160">DSSVLFIYLGYTWPVLLAVIGIPEGKTSGRAPPAWQRTGCGIAIIAATCFGISYPWFGYGSQGLDICAEVSNNPWSSNSFMLYFAFYFSALMAGIAASVAVICVTRWHPDSAYVRVAVWGVVSIWLECLFWCISVFVPCAFAQRSFWYTFFWNTPVPLMTVNMLWTAVLMLRRTSALEAAFGQPLGTDLIYWVLVIGNSLMFFLIGIQFAAVYLSLHPSMESSSDISQLHQIVSPFIHWLHVGIWFIFAALFLRAFVLPLRTLQAEAKRVRGAPRAEAMWAARRLSRECIATVGTSLYTVVSCCICGTYFLVAWSSDPDPDFQERLLMCGDCLMVSDGLVRALSLAILCGILWQDAAPLVAAPLPRALTANLTRALSEGGATTEWDQKVEELAGRGFPLSALLDFFELLLAREVMPNFVPQLSTTNDVVRQAIIPLSRGADGAGGSALATVWMRGQPVLAERMVSHAWDNTFLHLVAALVADSLDQDTFESAAAELTKPEGIPRLRAQLQLRGMLQRAYWVCALSINQHAGICGGFGTAPPEGTDEHSAWAKKKCDSVTGKEFEVCQCRELKFFNNNPVECEMNKFDHMITFLSARIPSFSLVAAVDLTLGLFMRAWCVAELIEADFSSIPIVIKIYSERTLDHHYNDLSLLDVRDCQASRVEDKAMILSRILDVDMFNARLQWLIFGSDGLFSTWLDAQGRAAHAGRIAGRARR</sequence>
<feature type="transmembrane region" description="Helical" evidence="1">
    <location>
        <begin position="6"/>
        <end position="22"/>
    </location>
</feature>
<reference evidence="2" key="1">
    <citation type="submission" date="2021-02" db="EMBL/GenBank/DDBJ databases">
        <authorList>
            <person name="Dougan E. K."/>
            <person name="Rhodes N."/>
            <person name="Thang M."/>
            <person name="Chan C."/>
        </authorList>
    </citation>
    <scope>NUCLEOTIDE SEQUENCE</scope>
</reference>
<evidence type="ECO:0000313" key="3">
    <source>
        <dbReference type="Proteomes" id="UP000626109"/>
    </source>
</evidence>
<organism evidence="2 3">
    <name type="scientific">Polarella glacialis</name>
    <name type="common">Dinoflagellate</name>
    <dbReference type="NCBI Taxonomy" id="89957"/>
    <lineage>
        <taxon>Eukaryota</taxon>
        <taxon>Sar</taxon>
        <taxon>Alveolata</taxon>
        <taxon>Dinophyceae</taxon>
        <taxon>Suessiales</taxon>
        <taxon>Suessiaceae</taxon>
        <taxon>Polarella</taxon>
    </lineage>
</organism>
<keyword evidence="1" id="KW-0472">Membrane</keyword>
<gene>
    <name evidence="2" type="ORF">PGLA2088_LOCUS16326</name>
</gene>
<feature type="transmembrane region" description="Helical" evidence="1">
    <location>
        <begin position="189"/>
        <end position="216"/>
    </location>
</feature>
<feature type="non-terminal residue" evidence="2">
    <location>
        <position position="715"/>
    </location>
</feature>
<proteinExistence type="predicted"/>
<keyword evidence="1" id="KW-0812">Transmembrane</keyword>
<evidence type="ECO:0000256" key="1">
    <source>
        <dbReference type="SAM" id="Phobius"/>
    </source>
</evidence>
<dbReference type="Proteomes" id="UP000626109">
    <property type="component" value="Unassembled WGS sequence"/>
</dbReference>
<protein>
    <submittedName>
        <fullName evidence="2">Uncharacterized protein</fullName>
    </submittedName>
</protein>
<keyword evidence="1" id="KW-1133">Transmembrane helix</keyword>
<feature type="transmembrane region" description="Helical" evidence="1">
    <location>
        <begin position="289"/>
        <end position="314"/>
    </location>
</feature>
<feature type="transmembrane region" description="Helical" evidence="1">
    <location>
        <begin position="80"/>
        <end position="104"/>
    </location>
</feature>
<name>A0A813J3C9_POLGL</name>
<feature type="transmembrane region" description="Helical" evidence="1">
    <location>
        <begin position="34"/>
        <end position="56"/>
    </location>
</feature>
<feature type="transmembrane region" description="Helical" evidence="1">
    <location>
        <begin position="116"/>
        <end position="137"/>
    </location>
</feature>
<dbReference type="EMBL" id="CAJNNW010020632">
    <property type="protein sequence ID" value="CAE8666561.1"/>
    <property type="molecule type" value="Genomic_DNA"/>
</dbReference>
<dbReference type="AlphaFoldDB" id="A0A813J3C9"/>
<feature type="transmembrane region" description="Helical" evidence="1">
    <location>
        <begin position="236"/>
        <end position="260"/>
    </location>
</feature>
<evidence type="ECO:0000313" key="2">
    <source>
        <dbReference type="EMBL" id="CAE8666561.1"/>
    </source>
</evidence>
<comment type="caution">
    <text evidence="2">The sequence shown here is derived from an EMBL/GenBank/DDBJ whole genome shotgun (WGS) entry which is preliminary data.</text>
</comment>
<accession>A0A813J3C9</accession>